<feature type="region of interest" description="Disordered" evidence="1">
    <location>
        <begin position="1"/>
        <end position="25"/>
    </location>
</feature>
<name>A0ABU6YL88_9FABA</name>
<sequence length="84" mass="9768">MKTKGKKREVADVTDKEEEKLAGDQKDHTHIRKEYTKIQKHKLIDFILVQRSEIITLTLILLSFKVILKVMIASLTICNLLYIS</sequence>
<keyword evidence="4" id="KW-1185">Reference proteome</keyword>
<keyword evidence="2" id="KW-0472">Membrane</keyword>
<evidence type="ECO:0000256" key="1">
    <source>
        <dbReference type="SAM" id="MobiDB-lite"/>
    </source>
</evidence>
<dbReference type="Proteomes" id="UP001341840">
    <property type="component" value="Unassembled WGS sequence"/>
</dbReference>
<keyword evidence="2" id="KW-0812">Transmembrane</keyword>
<protein>
    <submittedName>
        <fullName evidence="3">Uncharacterized protein</fullName>
    </submittedName>
</protein>
<gene>
    <name evidence="3" type="ORF">PIB30_060907</name>
</gene>
<comment type="caution">
    <text evidence="3">The sequence shown here is derived from an EMBL/GenBank/DDBJ whole genome shotgun (WGS) entry which is preliminary data.</text>
</comment>
<proteinExistence type="predicted"/>
<evidence type="ECO:0000256" key="2">
    <source>
        <dbReference type="SAM" id="Phobius"/>
    </source>
</evidence>
<dbReference type="EMBL" id="JASCZI010242200">
    <property type="protein sequence ID" value="MED6210095.1"/>
    <property type="molecule type" value="Genomic_DNA"/>
</dbReference>
<keyword evidence="2" id="KW-1133">Transmembrane helix</keyword>
<reference evidence="3 4" key="1">
    <citation type="journal article" date="2023" name="Plants (Basel)">
        <title>Bridging the Gap: Combining Genomics and Transcriptomics Approaches to Understand Stylosanthes scabra, an Orphan Legume from the Brazilian Caatinga.</title>
        <authorList>
            <person name="Ferreira-Neto J.R.C."/>
            <person name="da Silva M.D."/>
            <person name="Binneck E."/>
            <person name="de Melo N.F."/>
            <person name="da Silva R.H."/>
            <person name="de Melo A.L.T.M."/>
            <person name="Pandolfi V."/>
            <person name="Bustamante F.O."/>
            <person name="Brasileiro-Vidal A.C."/>
            <person name="Benko-Iseppon A.M."/>
        </authorList>
    </citation>
    <scope>NUCLEOTIDE SEQUENCE [LARGE SCALE GENOMIC DNA]</scope>
    <source>
        <tissue evidence="3">Leaves</tissue>
    </source>
</reference>
<evidence type="ECO:0000313" key="4">
    <source>
        <dbReference type="Proteomes" id="UP001341840"/>
    </source>
</evidence>
<evidence type="ECO:0000313" key="3">
    <source>
        <dbReference type="EMBL" id="MED6210095.1"/>
    </source>
</evidence>
<organism evidence="3 4">
    <name type="scientific">Stylosanthes scabra</name>
    <dbReference type="NCBI Taxonomy" id="79078"/>
    <lineage>
        <taxon>Eukaryota</taxon>
        <taxon>Viridiplantae</taxon>
        <taxon>Streptophyta</taxon>
        <taxon>Embryophyta</taxon>
        <taxon>Tracheophyta</taxon>
        <taxon>Spermatophyta</taxon>
        <taxon>Magnoliopsida</taxon>
        <taxon>eudicotyledons</taxon>
        <taxon>Gunneridae</taxon>
        <taxon>Pentapetalae</taxon>
        <taxon>rosids</taxon>
        <taxon>fabids</taxon>
        <taxon>Fabales</taxon>
        <taxon>Fabaceae</taxon>
        <taxon>Papilionoideae</taxon>
        <taxon>50 kb inversion clade</taxon>
        <taxon>dalbergioids sensu lato</taxon>
        <taxon>Dalbergieae</taxon>
        <taxon>Pterocarpus clade</taxon>
        <taxon>Stylosanthes</taxon>
    </lineage>
</organism>
<accession>A0ABU6YL88</accession>
<feature type="compositionally biased region" description="Basic and acidic residues" evidence="1">
    <location>
        <begin position="8"/>
        <end position="25"/>
    </location>
</feature>
<feature type="transmembrane region" description="Helical" evidence="2">
    <location>
        <begin position="54"/>
        <end position="83"/>
    </location>
</feature>